<organism evidence="1 2">
    <name type="scientific">Candidatus Yanofskybacteria bacterium RIFCSPLOWO2_01_FULL_44_22</name>
    <dbReference type="NCBI Taxonomy" id="1802697"/>
    <lineage>
        <taxon>Bacteria</taxon>
        <taxon>Candidatus Yanofskyibacteriota</taxon>
    </lineage>
</organism>
<reference evidence="1 2" key="1">
    <citation type="journal article" date="2016" name="Nat. Commun.">
        <title>Thousands of microbial genomes shed light on interconnected biogeochemical processes in an aquifer system.</title>
        <authorList>
            <person name="Anantharaman K."/>
            <person name="Brown C.T."/>
            <person name="Hug L.A."/>
            <person name="Sharon I."/>
            <person name="Castelle C.J."/>
            <person name="Probst A.J."/>
            <person name="Thomas B.C."/>
            <person name="Singh A."/>
            <person name="Wilkins M.J."/>
            <person name="Karaoz U."/>
            <person name="Brodie E.L."/>
            <person name="Williams K.H."/>
            <person name="Hubbard S.S."/>
            <person name="Banfield J.F."/>
        </authorList>
    </citation>
    <scope>NUCLEOTIDE SEQUENCE [LARGE SCALE GENOMIC DNA]</scope>
</reference>
<evidence type="ECO:0000313" key="2">
    <source>
        <dbReference type="Proteomes" id="UP000178256"/>
    </source>
</evidence>
<protein>
    <submittedName>
        <fullName evidence="1">Uncharacterized protein</fullName>
    </submittedName>
</protein>
<dbReference type="EMBL" id="MGKL01000001">
    <property type="protein sequence ID" value="OGN26898.1"/>
    <property type="molecule type" value="Genomic_DNA"/>
</dbReference>
<proteinExistence type="predicted"/>
<accession>A0A1F8GQH7</accession>
<dbReference type="AlphaFoldDB" id="A0A1F8GQH7"/>
<sequence>MESGWILPLTWLNGQSFFMSSQKERGEAGWFDLPRLRPRCPNESGLKTKTALPQSVQPREINPELRRRTNFEREAIGFPEKEQGRGKILDLASKPP</sequence>
<name>A0A1F8GQH7_9BACT</name>
<evidence type="ECO:0000313" key="1">
    <source>
        <dbReference type="EMBL" id="OGN26898.1"/>
    </source>
</evidence>
<dbReference type="Proteomes" id="UP000178256">
    <property type="component" value="Unassembled WGS sequence"/>
</dbReference>
<gene>
    <name evidence="1" type="ORF">A2925_01345</name>
</gene>
<comment type="caution">
    <text evidence="1">The sequence shown here is derived from an EMBL/GenBank/DDBJ whole genome shotgun (WGS) entry which is preliminary data.</text>
</comment>